<dbReference type="InterPro" id="IPR016039">
    <property type="entry name" value="Thiolase-like"/>
</dbReference>
<dbReference type="InterPro" id="IPR020806">
    <property type="entry name" value="PKS_PP-bd"/>
</dbReference>
<evidence type="ECO:0000256" key="5">
    <source>
        <dbReference type="ARBA" id="ARBA00023315"/>
    </source>
</evidence>
<evidence type="ECO:0000256" key="6">
    <source>
        <dbReference type="SAM" id="MobiDB-lite"/>
    </source>
</evidence>
<organism evidence="9 10">
    <name type="scientific">Streptomyces spirodelae</name>
    <dbReference type="NCBI Taxonomy" id="2812904"/>
    <lineage>
        <taxon>Bacteria</taxon>
        <taxon>Bacillati</taxon>
        <taxon>Actinomycetota</taxon>
        <taxon>Actinomycetes</taxon>
        <taxon>Kitasatosporales</taxon>
        <taxon>Streptomycetaceae</taxon>
        <taxon>Streptomyces</taxon>
    </lineage>
</organism>
<dbReference type="InterPro" id="IPR014043">
    <property type="entry name" value="Acyl_transferase_dom"/>
</dbReference>
<dbReference type="InterPro" id="IPR020841">
    <property type="entry name" value="PKS_Beta-ketoAc_synthase_dom"/>
</dbReference>
<dbReference type="Gene3D" id="3.30.70.3290">
    <property type="match status" value="1"/>
</dbReference>
<dbReference type="SMART" id="SM00827">
    <property type="entry name" value="PKS_AT"/>
    <property type="match status" value="1"/>
</dbReference>
<keyword evidence="1" id="KW-0596">Phosphopantetheine</keyword>
<keyword evidence="4" id="KW-0045">Antibiotic biosynthesis</keyword>
<dbReference type="PROSITE" id="PS52004">
    <property type="entry name" value="KS3_2"/>
    <property type="match status" value="1"/>
</dbReference>
<keyword evidence="3" id="KW-0808">Transferase</keyword>
<dbReference type="PANTHER" id="PTHR43775">
    <property type="entry name" value="FATTY ACID SYNTHASE"/>
    <property type="match status" value="1"/>
</dbReference>
<dbReference type="Pfam" id="PF16197">
    <property type="entry name" value="KAsynt_C_assoc"/>
    <property type="match status" value="1"/>
</dbReference>
<accession>A0ABS3WYE5</accession>
<evidence type="ECO:0000259" key="8">
    <source>
        <dbReference type="PROSITE" id="PS52004"/>
    </source>
</evidence>
<feature type="compositionally biased region" description="Polar residues" evidence="6">
    <location>
        <begin position="923"/>
        <end position="933"/>
    </location>
</feature>
<dbReference type="Gene3D" id="3.40.47.10">
    <property type="match status" value="1"/>
</dbReference>
<dbReference type="InterPro" id="IPR014031">
    <property type="entry name" value="Ketoacyl_synth_C"/>
</dbReference>
<keyword evidence="5 9" id="KW-0012">Acyltransferase</keyword>
<gene>
    <name evidence="9" type="ORF">JW592_22115</name>
</gene>
<feature type="compositionally biased region" description="Low complexity" evidence="6">
    <location>
        <begin position="872"/>
        <end position="882"/>
    </location>
</feature>
<sequence>MPSADAADTSTPQAGPRAVAVVGLDCAFPGAPDPAAFWRLLNGAEHAVGAPPPSRFRAGAKGAFLADADAFDPGFLGISTAEASAMDPQQRLLLQCAWRAVEDCGVPPSELAGSRTGTYVGAMSDDWARLALADPAAITPRTGTGSGRSMLANRLAYQFDLRGPSLTVDTACSSSLVAVHLACNALLTGECDLALACGVNVVIGTALDQIYQQAGLAAADGRCKPFAAEADGIGRGEGVGVVALRRLDEAVRHGDPVYAVIHGSAVNQDGRSNGIMAPHRAAQREVVTAARVRAGAEPGQIRYVEAHGTGTALGDLIEVLALDDALGARQGPRTVPLALGSVKAAIGHTEGASGMAGLVKAVLAVHNGAVPPGPPAGTENGQLGLHRRRMRLVDEPLKLAEQGPDCRVGVSSFGMGGTNAHLVLGPPPPLPPAESEGALGVFTLSADTPEALRSNLRVQAAAAARTGERDLAALCRTSNRVRAAQPCRFAAVAGTAGELAQALATAAETMPEPVAAAEEPTVAFAFTGQGAQYPGMTAALYESSPLYRGFLQDASAALLEWTGEPVHELILGGSERVHRTGLTQPALFAVEYALARTLTELGLRPSAVIGHSVGEFAAAVIAGGLELSDAARLVARRGALMEALPEGGGMLATRAREREARALAEAEPLCAVAAVNAPGATVLSGDRAGLARIREQLERSGFGCTELTVSHAFHSPLMEPVLAAFAEAADGVRAAPPRIPFHSTVRGGPLPEGTALDTAYWTAQIPATVRFEEAVSSLCAEPPTHIVEIGPKPVLCGLLRRINAARGVAALAPCRDVSSGIEQLAEVVARLYEDGLDPEWERLYAHADRRTVRMPSHVFATQWRSWQPASPAMGAALAGPAPLGAPPGRSPGERTGRSPGEQTSQAQKGAPSGARGTARPATANPQPATNGQGQPLAGIRTVVAEIIGGAPSDLHEESRFYDDLGFDSVMLMELKHRLEVRFPDLGELSLPEMLASLVSIGTLATYLRGLLTTPAAV</sequence>
<dbReference type="PROSITE" id="PS00606">
    <property type="entry name" value="KS3_1"/>
    <property type="match status" value="1"/>
</dbReference>
<dbReference type="InterPro" id="IPR050091">
    <property type="entry name" value="PKS_NRPS_Biosynth_Enz"/>
</dbReference>
<dbReference type="InterPro" id="IPR018201">
    <property type="entry name" value="Ketoacyl_synth_AS"/>
</dbReference>
<evidence type="ECO:0000256" key="2">
    <source>
        <dbReference type="ARBA" id="ARBA00022553"/>
    </source>
</evidence>
<dbReference type="Gene3D" id="1.10.1200.10">
    <property type="entry name" value="ACP-like"/>
    <property type="match status" value="1"/>
</dbReference>
<dbReference type="SUPFAM" id="SSF53901">
    <property type="entry name" value="Thiolase-like"/>
    <property type="match status" value="1"/>
</dbReference>
<feature type="domain" description="Ketosynthase family 3 (KS3)" evidence="8">
    <location>
        <begin position="16"/>
        <end position="426"/>
    </location>
</feature>
<dbReference type="SMART" id="SM00823">
    <property type="entry name" value="PKS_PP"/>
    <property type="match status" value="1"/>
</dbReference>
<reference evidence="9 10" key="1">
    <citation type="submission" date="2021-02" db="EMBL/GenBank/DDBJ databases">
        <title>Streptomyces spirodelae sp. nov., isolated from duckweed.</title>
        <authorList>
            <person name="Saimee Y."/>
            <person name="Duangmal K."/>
        </authorList>
    </citation>
    <scope>NUCLEOTIDE SEQUENCE [LARGE SCALE GENOMIC DNA]</scope>
    <source>
        <strain evidence="9 10">DW4-2</strain>
    </source>
</reference>
<evidence type="ECO:0000313" key="9">
    <source>
        <dbReference type="EMBL" id="MBO8188142.1"/>
    </source>
</evidence>
<dbReference type="Gene3D" id="3.40.366.10">
    <property type="entry name" value="Malonyl-Coenzyme A Acyl Carrier Protein, domain 2"/>
    <property type="match status" value="1"/>
</dbReference>
<dbReference type="EMBL" id="JAFFZN010000021">
    <property type="protein sequence ID" value="MBO8188142.1"/>
    <property type="molecule type" value="Genomic_DNA"/>
</dbReference>
<dbReference type="InterPro" id="IPR001227">
    <property type="entry name" value="Ac_transferase_dom_sf"/>
</dbReference>
<protein>
    <submittedName>
        <fullName evidence="9">Acyltransferase domain-containing protein</fullName>
    </submittedName>
</protein>
<dbReference type="Pfam" id="PF02801">
    <property type="entry name" value="Ketoacyl-synt_C"/>
    <property type="match status" value="1"/>
</dbReference>
<dbReference type="Pfam" id="PF00698">
    <property type="entry name" value="Acyl_transf_1"/>
    <property type="match status" value="1"/>
</dbReference>
<evidence type="ECO:0000313" key="10">
    <source>
        <dbReference type="Proteomes" id="UP001518976"/>
    </source>
</evidence>
<dbReference type="PROSITE" id="PS50075">
    <property type="entry name" value="CARRIER"/>
    <property type="match status" value="1"/>
</dbReference>
<name>A0ABS3WYE5_9ACTN</name>
<keyword evidence="2" id="KW-0597">Phosphoprotein</keyword>
<dbReference type="CDD" id="cd00833">
    <property type="entry name" value="PKS"/>
    <property type="match status" value="1"/>
</dbReference>
<evidence type="ECO:0000256" key="1">
    <source>
        <dbReference type="ARBA" id="ARBA00022450"/>
    </source>
</evidence>
<dbReference type="InterPro" id="IPR016035">
    <property type="entry name" value="Acyl_Trfase/lysoPLipase"/>
</dbReference>
<dbReference type="InterPro" id="IPR032821">
    <property type="entry name" value="PKS_assoc"/>
</dbReference>
<dbReference type="InterPro" id="IPR036736">
    <property type="entry name" value="ACP-like_sf"/>
</dbReference>
<comment type="caution">
    <text evidence="9">The sequence shown here is derived from an EMBL/GenBank/DDBJ whole genome shotgun (WGS) entry which is preliminary data.</text>
</comment>
<dbReference type="PANTHER" id="PTHR43775:SF37">
    <property type="entry name" value="SI:DKEY-61P9.11"/>
    <property type="match status" value="1"/>
</dbReference>
<evidence type="ECO:0000256" key="3">
    <source>
        <dbReference type="ARBA" id="ARBA00022679"/>
    </source>
</evidence>
<dbReference type="RefSeq" id="WP_209266944.1">
    <property type="nucleotide sequence ID" value="NZ_JAFFZN010000021.1"/>
</dbReference>
<dbReference type="Pfam" id="PF00550">
    <property type="entry name" value="PP-binding"/>
    <property type="match status" value="1"/>
</dbReference>
<dbReference type="SUPFAM" id="SSF47336">
    <property type="entry name" value="ACP-like"/>
    <property type="match status" value="1"/>
</dbReference>
<dbReference type="Pfam" id="PF00109">
    <property type="entry name" value="ketoacyl-synt"/>
    <property type="match status" value="1"/>
</dbReference>
<dbReference type="SUPFAM" id="SSF52151">
    <property type="entry name" value="FabD/lysophospholipase-like"/>
    <property type="match status" value="1"/>
</dbReference>
<dbReference type="Proteomes" id="UP001518976">
    <property type="component" value="Unassembled WGS sequence"/>
</dbReference>
<dbReference type="InterPro" id="IPR016036">
    <property type="entry name" value="Malonyl_transacylase_ACP-bd"/>
</dbReference>
<dbReference type="InterPro" id="IPR009081">
    <property type="entry name" value="PP-bd_ACP"/>
</dbReference>
<evidence type="ECO:0000256" key="4">
    <source>
        <dbReference type="ARBA" id="ARBA00023194"/>
    </source>
</evidence>
<dbReference type="InterPro" id="IPR014030">
    <property type="entry name" value="Ketoacyl_synth_N"/>
</dbReference>
<dbReference type="SUPFAM" id="SSF55048">
    <property type="entry name" value="Probable ACP-binding domain of malonyl-CoA ACP transacylase"/>
    <property type="match status" value="1"/>
</dbReference>
<feature type="domain" description="Carrier" evidence="7">
    <location>
        <begin position="933"/>
        <end position="1011"/>
    </location>
</feature>
<proteinExistence type="predicted"/>
<dbReference type="SMART" id="SM00825">
    <property type="entry name" value="PKS_KS"/>
    <property type="match status" value="1"/>
</dbReference>
<dbReference type="GO" id="GO:0016746">
    <property type="term" value="F:acyltransferase activity"/>
    <property type="evidence" value="ECO:0007669"/>
    <property type="project" value="UniProtKB-KW"/>
</dbReference>
<keyword evidence="10" id="KW-1185">Reference proteome</keyword>
<feature type="region of interest" description="Disordered" evidence="6">
    <location>
        <begin position="872"/>
        <end position="935"/>
    </location>
</feature>
<evidence type="ECO:0000259" key="7">
    <source>
        <dbReference type="PROSITE" id="PS50075"/>
    </source>
</evidence>